<dbReference type="NCBIfam" id="TIGR00075">
    <property type="entry name" value="hypD"/>
    <property type="match status" value="1"/>
</dbReference>
<accession>I5ASK1</accession>
<dbReference type="EMBL" id="CM001487">
    <property type="protein sequence ID" value="EIM56774.1"/>
    <property type="molecule type" value="Genomic_DNA"/>
</dbReference>
<keyword evidence="3" id="KW-0408">Iron</keyword>
<proteinExistence type="inferred from homology"/>
<dbReference type="InterPro" id="IPR042244">
    <property type="entry name" value="HypD_2_sf"/>
</dbReference>
<sequence>MKLEDIVRYLAEYDGPEMNIMEVCGSHTAAISKNGIPDMLSEKLHLVSGPGCPVCVTPSSYVDRLIELSMKPDHCVVTFGDLLRVPGSVRSLSQAKGDGARVIMVYSPMDVLKLAEKEPQTTFVFAAVGFETTTPVYALLMQQLVEGDVRNVKLLTALKTMPEVIGHLCSAGAPVQGFLAPGHVSVITGAAVFRPVAERYGIPFGVAGFTGPEILMALYAIVRLRGRGEVKNLYPSVVTEEGNTEAKRLVERFFEPADAAWRGMGEVAGSGRILRQEYRAFDAGSSDLTEDRKINQACRCDQVLMGKKKPTDCPLFGKVCTPLTPQGACMVSTEGSCFTWLSSNRKRS</sequence>
<dbReference type="GO" id="GO:0070025">
    <property type="term" value="F:carbon monoxide binding"/>
    <property type="evidence" value="ECO:0007669"/>
    <property type="project" value="TreeGrafter"/>
</dbReference>
<evidence type="ECO:0000256" key="3">
    <source>
        <dbReference type="ARBA" id="ARBA00023004"/>
    </source>
</evidence>
<protein>
    <submittedName>
        <fullName evidence="4">Hydrogenase expression/formation protein HypD</fullName>
    </submittedName>
</protein>
<dbReference type="PIRSF" id="PIRSF005622">
    <property type="entry name" value="Hydrgn_mat_hypD"/>
    <property type="match status" value="1"/>
</dbReference>
<gene>
    <name evidence="4" type="ORF">EubceDRAFT1_0948</name>
</gene>
<evidence type="ECO:0000313" key="5">
    <source>
        <dbReference type="Proteomes" id="UP000005753"/>
    </source>
</evidence>
<dbReference type="GO" id="GO:0051604">
    <property type="term" value="P:protein maturation"/>
    <property type="evidence" value="ECO:0007669"/>
    <property type="project" value="TreeGrafter"/>
</dbReference>
<dbReference type="PANTHER" id="PTHR30149:SF0">
    <property type="entry name" value="HYDROGENASE MATURATION FACTOR HYPD"/>
    <property type="match status" value="1"/>
</dbReference>
<dbReference type="AlphaFoldDB" id="I5ASK1"/>
<reference evidence="4 5" key="1">
    <citation type="submission" date="2010-08" db="EMBL/GenBank/DDBJ databases">
        <authorList>
            <consortium name="US DOE Joint Genome Institute (JGI-PGF)"/>
            <person name="Lucas S."/>
            <person name="Copeland A."/>
            <person name="Lapidus A."/>
            <person name="Cheng J.-F."/>
            <person name="Bruce D."/>
            <person name="Goodwin L."/>
            <person name="Pitluck S."/>
            <person name="Land M.L."/>
            <person name="Hauser L."/>
            <person name="Chang Y.-J."/>
            <person name="Anderson I.J."/>
            <person name="Johnson E."/>
            <person name="Mulhopadhyay B."/>
            <person name="Kyrpides N."/>
            <person name="Woyke T.J."/>
        </authorList>
    </citation>
    <scope>NUCLEOTIDE SEQUENCE [LARGE SCALE GENOMIC DNA]</scope>
    <source>
        <strain evidence="4 5">6</strain>
    </source>
</reference>
<dbReference type="GO" id="GO:0005506">
    <property type="term" value="F:iron ion binding"/>
    <property type="evidence" value="ECO:0007669"/>
    <property type="project" value="TreeGrafter"/>
</dbReference>
<evidence type="ECO:0000313" key="4">
    <source>
        <dbReference type="EMBL" id="EIM56774.1"/>
    </source>
</evidence>
<dbReference type="OrthoDB" id="9770424at2"/>
<evidence type="ECO:0000256" key="1">
    <source>
        <dbReference type="ARBA" id="ARBA00007888"/>
    </source>
</evidence>
<dbReference type="HOGENOM" id="CLU_048562_1_0_9"/>
<dbReference type="eggNOG" id="COG0409">
    <property type="taxonomic scope" value="Bacteria"/>
</dbReference>
<dbReference type="PANTHER" id="PTHR30149">
    <property type="entry name" value="HYDROGENASE PROTEIN ASSEMBLY PROTEIN HYPD"/>
    <property type="match status" value="1"/>
</dbReference>
<dbReference type="InterPro" id="IPR002780">
    <property type="entry name" value="Hyd_form_HypD"/>
</dbReference>
<name>I5ASK1_EUBC6</name>
<organism evidence="4 5">
    <name type="scientific">Eubacterium cellulosolvens (strain ATCC 43171 / JCM 9499 / 6)</name>
    <name type="common">Cillobacterium cellulosolvens</name>
    <dbReference type="NCBI Taxonomy" id="633697"/>
    <lineage>
        <taxon>Bacteria</taxon>
        <taxon>Bacillati</taxon>
        <taxon>Bacillota</taxon>
        <taxon>Clostridia</taxon>
        <taxon>Eubacteriales</taxon>
        <taxon>Eubacteriaceae</taxon>
        <taxon>Eubacterium</taxon>
    </lineage>
</organism>
<dbReference type="InterPro" id="IPR042243">
    <property type="entry name" value="HypD_1"/>
</dbReference>
<evidence type="ECO:0000256" key="2">
    <source>
        <dbReference type="ARBA" id="ARBA00022723"/>
    </source>
</evidence>
<keyword evidence="5" id="KW-1185">Reference proteome</keyword>
<dbReference type="GO" id="GO:0051539">
    <property type="term" value="F:4 iron, 4 sulfur cluster binding"/>
    <property type="evidence" value="ECO:0007669"/>
    <property type="project" value="TreeGrafter"/>
</dbReference>
<comment type="similarity">
    <text evidence="1">Belongs to the HypD family.</text>
</comment>
<dbReference type="Pfam" id="PF01924">
    <property type="entry name" value="HypD"/>
    <property type="match status" value="1"/>
</dbReference>
<dbReference type="STRING" id="633697.EubceDRAFT1_0948"/>
<reference evidence="4 5" key="2">
    <citation type="submission" date="2012-02" db="EMBL/GenBank/DDBJ databases">
        <title>Improved High-Quality Draft sequence of Eubacterium cellulosolvens 6.</title>
        <authorList>
            <consortium name="US DOE Joint Genome Institute"/>
            <person name="Lucas S."/>
            <person name="Han J."/>
            <person name="Lapidus A."/>
            <person name="Cheng J.-F."/>
            <person name="Goodwin L."/>
            <person name="Pitluck S."/>
            <person name="Peters L."/>
            <person name="Mikhailova N."/>
            <person name="Gu W."/>
            <person name="Detter J.C."/>
            <person name="Han C."/>
            <person name="Tapia R."/>
            <person name="Land M."/>
            <person name="Hauser L."/>
            <person name="Kyrpides N."/>
            <person name="Ivanova N."/>
            <person name="Pagani I."/>
            <person name="Johnson E."/>
            <person name="Mukhopadhyay B."/>
            <person name="Anderson I."/>
            <person name="Woyke T."/>
        </authorList>
    </citation>
    <scope>NUCLEOTIDE SEQUENCE [LARGE SCALE GENOMIC DNA]</scope>
    <source>
        <strain evidence="4 5">6</strain>
    </source>
</reference>
<dbReference type="Gene3D" id="6.10.20.100">
    <property type="match status" value="1"/>
</dbReference>
<dbReference type="Proteomes" id="UP000005753">
    <property type="component" value="Chromosome"/>
</dbReference>
<dbReference type="Gene3D" id="3.40.50.11740">
    <property type="entry name" value="HypD, alpha/beta domain 2"/>
    <property type="match status" value="2"/>
</dbReference>
<keyword evidence="2" id="KW-0479">Metal-binding</keyword>